<proteinExistence type="predicted"/>
<evidence type="ECO:0000313" key="3">
    <source>
        <dbReference type="Proteomes" id="UP000249723"/>
    </source>
</evidence>
<reference evidence="3" key="1">
    <citation type="submission" date="2016-10" db="EMBL/GenBank/DDBJ databases">
        <authorList>
            <person name="Jeantristanb JTB J.-T."/>
            <person name="Ricardo R."/>
        </authorList>
    </citation>
    <scope>NUCLEOTIDE SEQUENCE [LARGE SCALE GENOMIC DNA]</scope>
</reference>
<dbReference type="AlphaFoldDB" id="A0A2X0LLK7"/>
<protein>
    <submittedName>
        <fullName evidence="2">BZ3500_MvSof-1268-A1-R1_Chr8-1g09745 protein</fullName>
    </submittedName>
</protein>
<keyword evidence="1" id="KW-0732">Signal</keyword>
<gene>
    <name evidence="2" type="ORF">BZ3500_MVSOF-1268-A1-R1_CHR8-1G09745</name>
</gene>
<sequence>MFFPRSGVVAATLLVLQSTLSIAAPWAKNAVHDLEKRITCHTNEVSINNACVSCASLYKNATTCTRSVPLTCSYGVVDSARKCAAVDCSKTSGTYLSTDAKQCLPCTDPNALTCNSTTPFTCQANYTLSSERTGSPVCYKGNPYVAFFGWGLAKPFQSNQQPFKPTIVANGDGTTCIADHYNARVVVATPSPDRLDSAVTCTGQNGALDQNLVKTVNGNAVVFLKGYCSDYVKSSFVTANKAQGACEEGFVTPDGQVS</sequence>
<feature type="chain" id="PRO_5030060255" evidence="1">
    <location>
        <begin position="24"/>
        <end position="258"/>
    </location>
</feature>
<dbReference type="Proteomes" id="UP000249723">
    <property type="component" value="Unassembled WGS sequence"/>
</dbReference>
<organism evidence="2 3">
    <name type="scientific">Microbotryum saponariae</name>
    <dbReference type="NCBI Taxonomy" id="289078"/>
    <lineage>
        <taxon>Eukaryota</taxon>
        <taxon>Fungi</taxon>
        <taxon>Dikarya</taxon>
        <taxon>Basidiomycota</taxon>
        <taxon>Pucciniomycotina</taxon>
        <taxon>Microbotryomycetes</taxon>
        <taxon>Microbotryales</taxon>
        <taxon>Microbotryaceae</taxon>
        <taxon>Microbotryum</taxon>
    </lineage>
</organism>
<evidence type="ECO:0000256" key="1">
    <source>
        <dbReference type="SAM" id="SignalP"/>
    </source>
</evidence>
<accession>A0A2X0LLK7</accession>
<feature type="signal peptide" evidence="1">
    <location>
        <begin position="1"/>
        <end position="23"/>
    </location>
</feature>
<evidence type="ECO:0000313" key="2">
    <source>
        <dbReference type="EMBL" id="SCZ95710.1"/>
    </source>
</evidence>
<name>A0A2X0LLK7_9BASI</name>
<keyword evidence="3" id="KW-1185">Reference proteome</keyword>
<dbReference type="OrthoDB" id="2539059at2759"/>
<dbReference type="EMBL" id="FMWP01000087">
    <property type="protein sequence ID" value="SCZ95710.1"/>
    <property type="molecule type" value="Genomic_DNA"/>
</dbReference>